<dbReference type="PANTHER" id="PTHR48222">
    <property type="entry name" value="PROTEINASE INHIBITOR, PROPEPTIDE"/>
    <property type="match status" value="1"/>
</dbReference>
<feature type="signal peptide" evidence="1">
    <location>
        <begin position="1"/>
        <end position="18"/>
    </location>
</feature>
<evidence type="ECO:0000313" key="3">
    <source>
        <dbReference type="EnsemblPlants" id="Kaladp0058s0535.1.v1.1"/>
    </source>
</evidence>
<dbReference type="EnsemblPlants" id="Kaladp0058s0535.1.v1.1">
    <property type="protein sequence ID" value="Kaladp0058s0535.1.v1.1"/>
    <property type="gene ID" value="Kaladp0058s0535.v1.1"/>
</dbReference>
<dbReference type="AlphaFoldDB" id="A0A7N0U9Q0"/>
<dbReference type="Proteomes" id="UP000594263">
    <property type="component" value="Unplaced"/>
</dbReference>
<protein>
    <recommendedName>
        <fullName evidence="2">Inhibitor I9 domain-containing protein</fullName>
    </recommendedName>
</protein>
<dbReference type="InterPro" id="IPR010259">
    <property type="entry name" value="S8pro/Inhibitor_I9"/>
</dbReference>
<reference evidence="3" key="1">
    <citation type="submission" date="2021-01" db="UniProtKB">
        <authorList>
            <consortium name="EnsemblPlants"/>
        </authorList>
    </citation>
    <scope>IDENTIFICATION</scope>
</reference>
<name>A0A7N0U9Q0_KALFE</name>
<evidence type="ECO:0000259" key="2">
    <source>
        <dbReference type="Pfam" id="PF05922"/>
    </source>
</evidence>
<dbReference type="InterPro" id="IPR037045">
    <property type="entry name" value="S8pro/Inhibitor_I9_sf"/>
</dbReference>
<sequence length="152" mass="16426">MKLGITLLFVYVLLLCNCNNFSISFMADPSLVTPSLPAIHRPSQHPAGALRRPRADPKAAVSVYIIYTLMSSDNVEPAESYNIRILTSVLGTEDAARKAIIYTYKNAASGFAAELTPDQVARISAQPGVLQVVPSGTYHLDSGVGRLQNNLH</sequence>
<accession>A0A7N0U9Q0</accession>
<dbReference type="Gramene" id="Kaladp0058s0535.1.v1.1">
    <property type="protein sequence ID" value="Kaladp0058s0535.1.v1.1"/>
    <property type="gene ID" value="Kaladp0058s0535.v1.1"/>
</dbReference>
<organism evidence="3 4">
    <name type="scientific">Kalanchoe fedtschenkoi</name>
    <name type="common">Lavender scallops</name>
    <name type="synonym">South American air plant</name>
    <dbReference type="NCBI Taxonomy" id="63787"/>
    <lineage>
        <taxon>Eukaryota</taxon>
        <taxon>Viridiplantae</taxon>
        <taxon>Streptophyta</taxon>
        <taxon>Embryophyta</taxon>
        <taxon>Tracheophyta</taxon>
        <taxon>Spermatophyta</taxon>
        <taxon>Magnoliopsida</taxon>
        <taxon>eudicotyledons</taxon>
        <taxon>Gunneridae</taxon>
        <taxon>Pentapetalae</taxon>
        <taxon>Saxifragales</taxon>
        <taxon>Crassulaceae</taxon>
        <taxon>Kalanchoe</taxon>
    </lineage>
</organism>
<dbReference type="Pfam" id="PF05922">
    <property type="entry name" value="Inhibitor_I9"/>
    <property type="match status" value="1"/>
</dbReference>
<keyword evidence="4" id="KW-1185">Reference proteome</keyword>
<feature type="chain" id="PRO_5029624682" description="Inhibitor I9 domain-containing protein" evidence="1">
    <location>
        <begin position="19"/>
        <end position="152"/>
    </location>
</feature>
<proteinExistence type="predicted"/>
<dbReference type="Gene3D" id="3.30.70.80">
    <property type="entry name" value="Peptidase S8 propeptide/proteinase inhibitor I9"/>
    <property type="match status" value="1"/>
</dbReference>
<dbReference type="PANTHER" id="PTHR48222:SF4">
    <property type="entry name" value="PROTEINASE INHIBITOR, PROPEPTIDE"/>
    <property type="match status" value="1"/>
</dbReference>
<keyword evidence="1" id="KW-0732">Signal</keyword>
<feature type="domain" description="Inhibitor I9" evidence="2">
    <location>
        <begin position="64"/>
        <end position="140"/>
    </location>
</feature>
<evidence type="ECO:0000256" key="1">
    <source>
        <dbReference type="SAM" id="SignalP"/>
    </source>
</evidence>
<evidence type="ECO:0000313" key="4">
    <source>
        <dbReference type="Proteomes" id="UP000594263"/>
    </source>
</evidence>